<dbReference type="PROSITE" id="PS51318">
    <property type="entry name" value="TAT"/>
    <property type="match status" value="1"/>
</dbReference>
<dbReference type="InterPro" id="IPR006311">
    <property type="entry name" value="TAT_signal"/>
</dbReference>
<proteinExistence type="predicted"/>
<evidence type="ECO:0000313" key="1">
    <source>
        <dbReference type="EMBL" id="QHC54551.1"/>
    </source>
</evidence>
<gene>
    <name evidence="1" type="ORF">GSU10_02010</name>
</gene>
<evidence type="ECO:0000313" key="2">
    <source>
        <dbReference type="Proteomes" id="UP000465031"/>
    </source>
</evidence>
<dbReference type="RefSeq" id="WP_132505702.1">
    <property type="nucleotide sequence ID" value="NZ_CP047186.1"/>
</dbReference>
<dbReference type="AlphaFoldDB" id="A0AAE6RIB1"/>
<reference evidence="2" key="1">
    <citation type="submission" date="2019-12" db="EMBL/GenBank/DDBJ databases">
        <title>Complete and draft genome sequences of new strains and members of some known species of the genus Rathayibacter isolated from plants.</title>
        <authorList>
            <person name="Tarlachkov S.V."/>
            <person name="Starodumova I.P."/>
            <person name="Dorofeeva L.V."/>
            <person name="Prisyazhnaya N.V."/>
            <person name="Leyn S."/>
            <person name="Zlamal J."/>
            <person name="Elan M."/>
            <person name="Osterman A.L."/>
            <person name="Nadler S."/>
            <person name="Subbotin S.A."/>
            <person name="Evtushenko L.I."/>
        </authorList>
    </citation>
    <scope>NUCLEOTIDE SEQUENCE [LARGE SCALE GENOMIC DNA]</scope>
    <source>
        <strain evidence="2">VKM Ac-2761</strain>
    </source>
</reference>
<dbReference type="KEGG" id="rte:GSU10_02010"/>
<organism evidence="1 2">
    <name type="scientific">Rathayibacter tanaceti</name>
    <dbReference type="NCBI Taxonomy" id="1671680"/>
    <lineage>
        <taxon>Bacteria</taxon>
        <taxon>Bacillati</taxon>
        <taxon>Actinomycetota</taxon>
        <taxon>Actinomycetes</taxon>
        <taxon>Micrococcales</taxon>
        <taxon>Microbacteriaceae</taxon>
        <taxon>Rathayibacter</taxon>
    </lineage>
</organism>
<sequence>MNDSSPRTPHRISIDTGWSIPAEDGVHRRTLVKGAAWTIPVVAMATATPAAAASVTPTLAFVNGPYTVDSCGKLNNVTLRLTTDGTTADPSKPVTVTLPAGFTWADGSSAPRSFTTDSNGRVVLPTITPTQRPGDFPISASSGQATGSSSIAVSKAATSYHYLTGTSQTIGSNPGTVTDGVKVFKWEGGTAILDKNGNLYRATATGWALAASGVRAAYSGYERPGVLTWVTNDGKVAGLLGTSTTPYTVPGSVANPARIFKWRGGTAVLDTAGNLYNFTGSGFALVDTNVIDGFSNYEAGNSIFAWLRSDGVVRSVTGTSRTPVTQPGVVNGGQQVFKWQGGTAVLTASGDLYRATNTGWARIATNVAAATADYENPGVLTWVTKNGSVFSQTGTSTTTVSAPGNVANPARIFKWQGSTAVLDTAGNLYNFTGSGFALVDTNVIDGWSTFESGGSGGIFSWISANC</sequence>
<dbReference type="EMBL" id="CP047186">
    <property type="protein sequence ID" value="QHC54551.1"/>
    <property type="molecule type" value="Genomic_DNA"/>
</dbReference>
<dbReference type="Proteomes" id="UP000465031">
    <property type="component" value="Chromosome"/>
</dbReference>
<name>A0AAE6RIB1_9MICO</name>
<protein>
    <submittedName>
        <fullName evidence="1">Uncharacterized protein</fullName>
    </submittedName>
</protein>
<accession>A0AAE6RIB1</accession>